<dbReference type="InterPro" id="IPR040256">
    <property type="entry name" value="At4g02000-like"/>
</dbReference>
<dbReference type="EnsemblPlants" id="evm.model.04.1886">
    <property type="protein sequence ID" value="cds.evm.model.04.1886"/>
    <property type="gene ID" value="evm.TU.04.1886"/>
</dbReference>
<dbReference type="PANTHER" id="PTHR31286">
    <property type="entry name" value="GLYCINE-RICH CELL WALL STRUCTURAL PROTEIN 1.8-LIKE"/>
    <property type="match status" value="1"/>
</dbReference>
<proteinExistence type="predicted"/>
<sequence length="265" mass="29886">MGDSSSEQNIEGDMEELRLQFIEEASLELEADFEINTEIAKTGLEDKEEVLKRRPWILAGQLLNIREWPLDGNWYGVPMNKAVFWVEIHGLPTPYLAFQNSSVIGAKVGEFLASDGVDNRTIARRGFLKLKVDIHLDQRLPAGFYLSISRGRKEWIRFKYRELPKTAFNRGYLAHDSSVCTGAGACLSSHWKCRSSQYGPWIKANVPIRNCFDTKRPVLLRDGEDRTANIQAIRRVQVSNEGPSTGNGTRIGVEATTTIDTHNCT</sequence>
<dbReference type="Proteomes" id="UP000596661">
    <property type="component" value="Chromosome 4"/>
</dbReference>
<keyword evidence="2" id="KW-1185">Reference proteome</keyword>
<organism evidence="1 2">
    <name type="scientific">Cannabis sativa</name>
    <name type="common">Hemp</name>
    <name type="synonym">Marijuana</name>
    <dbReference type="NCBI Taxonomy" id="3483"/>
    <lineage>
        <taxon>Eukaryota</taxon>
        <taxon>Viridiplantae</taxon>
        <taxon>Streptophyta</taxon>
        <taxon>Embryophyta</taxon>
        <taxon>Tracheophyta</taxon>
        <taxon>Spermatophyta</taxon>
        <taxon>Magnoliopsida</taxon>
        <taxon>eudicotyledons</taxon>
        <taxon>Gunneridae</taxon>
        <taxon>Pentapetalae</taxon>
        <taxon>rosids</taxon>
        <taxon>fabids</taxon>
        <taxon>Rosales</taxon>
        <taxon>Cannabaceae</taxon>
        <taxon>Cannabis</taxon>
    </lineage>
</organism>
<reference evidence="1" key="1">
    <citation type="submission" date="2018-11" db="EMBL/GenBank/DDBJ databases">
        <authorList>
            <person name="Grassa J C."/>
        </authorList>
    </citation>
    <scope>NUCLEOTIDE SEQUENCE [LARGE SCALE GENOMIC DNA]</scope>
</reference>
<evidence type="ECO:0000313" key="1">
    <source>
        <dbReference type="EnsemblPlants" id="cds.evm.model.04.1886"/>
    </source>
</evidence>
<dbReference type="Gramene" id="evm.model.04.1886">
    <property type="protein sequence ID" value="cds.evm.model.04.1886"/>
    <property type="gene ID" value="evm.TU.04.1886"/>
</dbReference>
<dbReference type="EMBL" id="UZAU01000401">
    <property type="status" value="NOT_ANNOTATED_CDS"/>
    <property type="molecule type" value="Genomic_DNA"/>
</dbReference>
<name>A0A803PEY4_CANSA</name>
<dbReference type="PANTHER" id="PTHR31286:SF178">
    <property type="entry name" value="DUF4283 DOMAIN-CONTAINING PROTEIN"/>
    <property type="match status" value="1"/>
</dbReference>
<protein>
    <recommendedName>
        <fullName evidence="3">DUF4283 domain-containing protein</fullName>
    </recommendedName>
</protein>
<evidence type="ECO:0008006" key="3">
    <source>
        <dbReference type="Google" id="ProtNLM"/>
    </source>
</evidence>
<evidence type="ECO:0000313" key="2">
    <source>
        <dbReference type="Proteomes" id="UP000596661"/>
    </source>
</evidence>
<accession>A0A803PEY4</accession>
<dbReference type="AlphaFoldDB" id="A0A803PEY4"/>
<reference evidence="1" key="2">
    <citation type="submission" date="2021-03" db="UniProtKB">
        <authorList>
            <consortium name="EnsemblPlants"/>
        </authorList>
    </citation>
    <scope>IDENTIFICATION</scope>
</reference>